<dbReference type="PROSITE" id="PS50893">
    <property type="entry name" value="ABC_TRANSPORTER_2"/>
    <property type="match status" value="1"/>
</dbReference>
<dbReference type="GO" id="GO:0005886">
    <property type="term" value="C:plasma membrane"/>
    <property type="evidence" value="ECO:0007669"/>
    <property type="project" value="UniProtKB-SubCell"/>
</dbReference>
<dbReference type="GO" id="GO:0006826">
    <property type="term" value="P:iron ion transport"/>
    <property type="evidence" value="ECO:0007669"/>
    <property type="project" value="UniProtKB-KW"/>
</dbReference>
<dbReference type="InterPro" id="IPR017871">
    <property type="entry name" value="ABC_transporter-like_CS"/>
</dbReference>
<dbReference type="PANTHER" id="PTHR42771:SF4">
    <property type="entry name" value="IRON(3+)-HYDROXAMATE IMPORT ATP-BINDING PROTEIN FHUC"/>
    <property type="match status" value="1"/>
</dbReference>
<evidence type="ECO:0000256" key="9">
    <source>
        <dbReference type="ARBA" id="ARBA00023136"/>
    </source>
</evidence>
<dbReference type="GO" id="GO:0005524">
    <property type="term" value="F:ATP binding"/>
    <property type="evidence" value="ECO:0007669"/>
    <property type="project" value="UniProtKB-KW"/>
</dbReference>
<dbReference type="InterPro" id="IPR027417">
    <property type="entry name" value="P-loop_NTPase"/>
</dbReference>
<comment type="caution">
    <text evidence="11">The sequence shown here is derived from an EMBL/GenBank/DDBJ whole genome shotgun (WGS) entry which is preliminary data.</text>
</comment>
<keyword evidence="12" id="KW-1185">Reference proteome</keyword>
<keyword evidence="7" id="KW-0408">Iron</keyword>
<evidence type="ECO:0000256" key="7">
    <source>
        <dbReference type="ARBA" id="ARBA00023004"/>
    </source>
</evidence>
<keyword evidence="6 11" id="KW-0067">ATP-binding</keyword>
<evidence type="ECO:0000256" key="3">
    <source>
        <dbReference type="ARBA" id="ARBA00022475"/>
    </source>
</evidence>
<gene>
    <name evidence="11" type="ORF">ERX29_02050</name>
</gene>
<evidence type="ECO:0000256" key="8">
    <source>
        <dbReference type="ARBA" id="ARBA00023065"/>
    </source>
</evidence>
<reference evidence="11 12" key="1">
    <citation type="submission" date="2019-01" db="EMBL/GenBank/DDBJ databases">
        <title>Draft genome sequences of the type strains of six Macrococcus species.</title>
        <authorList>
            <person name="Mazhar S."/>
            <person name="Altermann E."/>
            <person name="Hill C."/>
            <person name="Mcauliffe O."/>
        </authorList>
    </citation>
    <scope>NUCLEOTIDE SEQUENCE [LARGE SCALE GENOMIC DNA]</scope>
    <source>
        <strain evidence="11 12">CCM4815</strain>
    </source>
</reference>
<evidence type="ECO:0000313" key="12">
    <source>
        <dbReference type="Proteomes" id="UP000294802"/>
    </source>
</evidence>
<dbReference type="PROSITE" id="PS00211">
    <property type="entry name" value="ABC_TRANSPORTER_1"/>
    <property type="match status" value="1"/>
</dbReference>
<dbReference type="SMART" id="SM00382">
    <property type="entry name" value="AAA"/>
    <property type="match status" value="1"/>
</dbReference>
<keyword evidence="4" id="KW-0410">Iron transport</keyword>
<feature type="domain" description="ABC transporter" evidence="10">
    <location>
        <begin position="4"/>
        <end position="240"/>
    </location>
</feature>
<dbReference type="Gene3D" id="3.40.50.300">
    <property type="entry name" value="P-loop containing nucleotide triphosphate hydrolases"/>
    <property type="match status" value="1"/>
</dbReference>
<evidence type="ECO:0000259" key="10">
    <source>
        <dbReference type="PROSITE" id="PS50893"/>
    </source>
</evidence>
<dbReference type="RefSeq" id="WP_133443022.1">
    <property type="nucleotide sequence ID" value="NZ_SCWB01000002.1"/>
</dbReference>
<dbReference type="Proteomes" id="UP000294802">
    <property type="component" value="Unassembled WGS sequence"/>
</dbReference>
<proteinExistence type="predicted"/>
<keyword evidence="9" id="KW-0472">Membrane</keyword>
<sequence length="267" mass="29876">MGRLRGDNITVSYDDHEIIRGLSVDIADHKITSIIGPNGCGKSTLLKALSRIIEVKHGQVMLDGTNIHQSSTKEVAKKIAILPQSPVVADGLTVSELVSYGRFPYQKGFGRLTKEDKQTIDWALRSTGTYEFRYRPVNGLSGGQRQRVWIAMALAQETEIIFLDEPTTYLDISHQLEILELVQSLNKERGTTIIMVLHDINQAVRFSDHIIAMKKGKIVTQGAITDVLTNEVLEEVFNIDAELSTDPRTGKPMLVTYDLLCKHYTRI</sequence>
<dbReference type="EMBL" id="SCWB01000002">
    <property type="protein sequence ID" value="TDM12807.1"/>
    <property type="molecule type" value="Genomic_DNA"/>
</dbReference>
<keyword evidence="3" id="KW-1003">Cell membrane</keyword>
<dbReference type="InterPro" id="IPR003593">
    <property type="entry name" value="AAA+_ATPase"/>
</dbReference>
<comment type="subcellular location">
    <subcellularLocation>
        <location evidence="1">Cell membrane</location>
        <topology evidence="1">Peripheral membrane protein</topology>
    </subcellularLocation>
</comment>
<accession>A0A4R6BWJ1</accession>
<organism evidence="11 12">
    <name type="scientific">Macrococcus lamae</name>
    <dbReference type="NCBI Taxonomy" id="198484"/>
    <lineage>
        <taxon>Bacteria</taxon>
        <taxon>Bacillati</taxon>
        <taxon>Bacillota</taxon>
        <taxon>Bacilli</taxon>
        <taxon>Bacillales</taxon>
        <taxon>Staphylococcaceae</taxon>
        <taxon>Macrococcus</taxon>
    </lineage>
</organism>
<dbReference type="GO" id="GO:0016887">
    <property type="term" value="F:ATP hydrolysis activity"/>
    <property type="evidence" value="ECO:0007669"/>
    <property type="project" value="InterPro"/>
</dbReference>
<dbReference type="CDD" id="cd03214">
    <property type="entry name" value="ABC_Iron-Siderophores_B12_Hemin"/>
    <property type="match status" value="1"/>
</dbReference>
<dbReference type="FunFam" id="3.40.50.300:FF:000134">
    <property type="entry name" value="Iron-enterobactin ABC transporter ATP-binding protein"/>
    <property type="match status" value="1"/>
</dbReference>
<protein>
    <submittedName>
        <fullName evidence="11">ABC transporter ATP-binding protein</fullName>
    </submittedName>
</protein>
<keyword evidence="2" id="KW-0813">Transport</keyword>
<dbReference type="InterPro" id="IPR051535">
    <property type="entry name" value="Siderophore_ABC-ATPase"/>
</dbReference>
<keyword evidence="5" id="KW-0547">Nucleotide-binding</keyword>
<evidence type="ECO:0000256" key="6">
    <source>
        <dbReference type="ARBA" id="ARBA00022840"/>
    </source>
</evidence>
<dbReference type="AlphaFoldDB" id="A0A4R6BWJ1"/>
<dbReference type="SUPFAM" id="SSF52540">
    <property type="entry name" value="P-loop containing nucleoside triphosphate hydrolases"/>
    <property type="match status" value="1"/>
</dbReference>
<keyword evidence="8" id="KW-0406">Ion transport</keyword>
<evidence type="ECO:0000256" key="1">
    <source>
        <dbReference type="ARBA" id="ARBA00004202"/>
    </source>
</evidence>
<dbReference type="InterPro" id="IPR003439">
    <property type="entry name" value="ABC_transporter-like_ATP-bd"/>
</dbReference>
<evidence type="ECO:0000313" key="11">
    <source>
        <dbReference type="EMBL" id="TDM12807.1"/>
    </source>
</evidence>
<evidence type="ECO:0000256" key="4">
    <source>
        <dbReference type="ARBA" id="ARBA00022496"/>
    </source>
</evidence>
<dbReference type="OrthoDB" id="9787851at2"/>
<dbReference type="Pfam" id="PF00005">
    <property type="entry name" value="ABC_tran"/>
    <property type="match status" value="1"/>
</dbReference>
<name>A0A4R6BWJ1_9STAP</name>
<dbReference type="PANTHER" id="PTHR42771">
    <property type="entry name" value="IRON(3+)-HYDROXAMATE IMPORT ATP-BINDING PROTEIN FHUC"/>
    <property type="match status" value="1"/>
</dbReference>
<evidence type="ECO:0000256" key="2">
    <source>
        <dbReference type="ARBA" id="ARBA00022448"/>
    </source>
</evidence>
<evidence type="ECO:0000256" key="5">
    <source>
        <dbReference type="ARBA" id="ARBA00022741"/>
    </source>
</evidence>